<accession>A0A8J2UBS2</accession>
<dbReference type="Gene3D" id="3.30.1120.10">
    <property type="match status" value="1"/>
</dbReference>
<feature type="chain" id="PRO_5035317582" evidence="5">
    <location>
        <begin position="20"/>
        <end position="483"/>
    </location>
</feature>
<protein>
    <submittedName>
        <fullName evidence="7">Arylsulfatase</fullName>
    </submittedName>
</protein>
<feature type="domain" description="Sulfatase N-terminal" evidence="6">
    <location>
        <begin position="26"/>
        <end position="374"/>
    </location>
</feature>
<dbReference type="RefSeq" id="WP_188930844.1">
    <property type="nucleotide sequence ID" value="NZ_BMJC01000002.1"/>
</dbReference>
<evidence type="ECO:0000256" key="5">
    <source>
        <dbReference type="SAM" id="SignalP"/>
    </source>
</evidence>
<gene>
    <name evidence="7" type="ORF">GCM10011511_18430</name>
</gene>
<dbReference type="InterPro" id="IPR000917">
    <property type="entry name" value="Sulfatase_N"/>
</dbReference>
<keyword evidence="5" id="KW-0732">Signal</keyword>
<keyword evidence="8" id="KW-1185">Reference proteome</keyword>
<dbReference type="InterPro" id="IPR050738">
    <property type="entry name" value="Sulfatase"/>
</dbReference>
<reference evidence="7" key="2">
    <citation type="submission" date="2020-09" db="EMBL/GenBank/DDBJ databases">
        <authorList>
            <person name="Sun Q."/>
            <person name="Zhou Y."/>
        </authorList>
    </citation>
    <scope>NUCLEOTIDE SEQUENCE</scope>
    <source>
        <strain evidence="7">CGMCC 1.15448</strain>
    </source>
</reference>
<evidence type="ECO:0000256" key="3">
    <source>
        <dbReference type="ARBA" id="ARBA00022801"/>
    </source>
</evidence>
<dbReference type="InterPro" id="IPR017850">
    <property type="entry name" value="Alkaline_phosphatase_core_sf"/>
</dbReference>
<dbReference type="PROSITE" id="PS00523">
    <property type="entry name" value="SULFATASE_1"/>
    <property type="match status" value="1"/>
</dbReference>
<dbReference type="GO" id="GO:0046872">
    <property type="term" value="F:metal ion binding"/>
    <property type="evidence" value="ECO:0007669"/>
    <property type="project" value="UniProtKB-KW"/>
</dbReference>
<dbReference type="Gene3D" id="3.40.720.10">
    <property type="entry name" value="Alkaline Phosphatase, subunit A"/>
    <property type="match status" value="1"/>
</dbReference>
<keyword evidence="3" id="KW-0378">Hydrolase</keyword>
<name>A0A8J2UBS2_9BACT</name>
<dbReference type="PANTHER" id="PTHR42693:SF53">
    <property type="entry name" value="ENDO-4-O-SULFATASE"/>
    <property type="match status" value="1"/>
</dbReference>
<sequence length="483" mass="53079">MSQYTRIILLLLTITLVQAASAQQHPNIIFILADDLGYGDVGYQGNTFIHTPNIDHMATLGMRFTQFYAGTAVCAPSRASLMTGLHTGHTAIRGNRGFKPEGQFPFPDSSLTIATVLQNNGYTTGIFGKWGLGYPGSTGTPDKKGFTDFFGYNCQTLAHNYYPDHLWANGARVDLPGNTPSHNNGSGNTSGHHGDSVYSADLIHQHALQFIRDNRTHPFFLYLAYTLPHAALQVPHDSVYNNYVARFNEPAKTPGDGNAEYAFEPYPHAAFAAMVTRLDRYVGDILKEIKSLGLAGNTLILFSSDNGPHQEGGGDPAFFHSSGPLRGIKRDLYEGGIREPFIAVWPGKIKAGAVSTWKGAFWDLFPTFEQVAGIPATPNIDGLSILPVLLGQSGNAKAHDYLYWEFHESGGKQAVRWGKWKGVRLGVNTIADPPIELYDLEKDPGEQQDVAAQHPDIVRQIKADMQQAHQYNKDWPLLATEPR</sequence>
<reference evidence="7" key="1">
    <citation type="journal article" date="2014" name="Int. J. Syst. Evol. Microbiol.">
        <title>Complete genome sequence of Corynebacterium casei LMG S-19264T (=DSM 44701T), isolated from a smear-ripened cheese.</title>
        <authorList>
            <consortium name="US DOE Joint Genome Institute (JGI-PGF)"/>
            <person name="Walter F."/>
            <person name="Albersmeier A."/>
            <person name="Kalinowski J."/>
            <person name="Ruckert C."/>
        </authorList>
    </citation>
    <scope>NUCLEOTIDE SEQUENCE</scope>
    <source>
        <strain evidence="7">CGMCC 1.15448</strain>
    </source>
</reference>
<organism evidence="7 8">
    <name type="scientific">Puia dinghuensis</name>
    <dbReference type="NCBI Taxonomy" id="1792502"/>
    <lineage>
        <taxon>Bacteria</taxon>
        <taxon>Pseudomonadati</taxon>
        <taxon>Bacteroidota</taxon>
        <taxon>Chitinophagia</taxon>
        <taxon>Chitinophagales</taxon>
        <taxon>Chitinophagaceae</taxon>
        <taxon>Puia</taxon>
    </lineage>
</organism>
<comment type="caution">
    <text evidence="7">The sequence shown here is derived from an EMBL/GenBank/DDBJ whole genome shotgun (WGS) entry which is preliminary data.</text>
</comment>
<dbReference type="PANTHER" id="PTHR42693">
    <property type="entry name" value="ARYLSULFATASE FAMILY MEMBER"/>
    <property type="match status" value="1"/>
</dbReference>
<keyword evidence="4" id="KW-0106">Calcium</keyword>
<comment type="similarity">
    <text evidence="1">Belongs to the sulfatase family.</text>
</comment>
<evidence type="ECO:0000256" key="1">
    <source>
        <dbReference type="ARBA" id="ARBA00008779"/>
    </source>
</evidence>
<evidence type="ECO:0000259" key="6">
    <source>
        <dbReference type="Pfam" id="PF00884"/>
    </source>
</evidence>
<dbReference type="Pfam" id="PF00884">
    <property type="entry name" value="Sulfatase"/>
    <property type="match status" value="1"/>
</dbReference>
<dbReference type="SUPFAM" id="SSF53649">
    <property type="entry name" value="Alkaline phosphatase-like"/>
    <property type="match status" value="1"/>
</dbReference>
<dbReference type="AlphaFoldDB" id="A0A8J2UBS2"/>
<proteinExistence type="inferred from homology"/>
<dbReference type="EMBL" id="BMJC01000002">
    <property type="protein sequence ID" value="GGA95380.1"/>
    <property type="molecule type" value="Genomic_DNA"/>
</dbReference>
<evidence type="ECO:0000313" key="7">
    <source>
        <dbReference type="EMBL" id="GGA95380.1"/>
    </source>
</evidence>
<dbReference type="Proteomes" id="UP000607559">
    <property type="component" value="Unassembled WGS sequence"/>
</dbReference>
<evidence type="ECO:0000256" key="2">
    <source>
        <dbReference type="ARBA" id="ARBA00022723"/>
    </source>
</evidence>
<evidence type="ECO:0000256" key="4">
    <source>
        <dbReference type="ARBA" id="ARBA00022837"/>
    </source>
</evidence>
<dbReference type="GO" id="GO:0004065">
    <property type="term" value="F:arylsulfatase activity"/>
    <property type="evidence" value="ECO:0007669"/>
    <property type="project" value="TreeGrafter"/>
</dbReference>
<dbReference type="InterPro" id="IPR024607">
    <property type="entry name" value="Sulfatase_CS"/>
</dbReference>
<dbReference type="CDD" id="cd16145">
    <property type="entry name" value="ARS_like"/>
    <property type="match status" value="1"/>
</dbReference>
<feature type="signal peptide" evidence="5">
    <location>
        <begin position="1"/>
        <end position="19"/>
    </location>
</feature>
<evidence type="ECO:0000313" key="8">
    <source>
        <dbReference type="Proteomes" id="UP000607559"/>
    </source>
</evidence>
<keyword evidence="2" id="KW-0479">Metal-binding</keyword>